<dbReference type="Pfam" id="PF09986">
    <property type="entry name" value="DUF2225"/>
    <property type="match status" value="1"/>
</dbReference>
<organism evidence="1">
    <name type="scientific">Fervidobacterium thailandense</name>
    <dbReference type="NCBI Taxonomy" id="1008305"/>
    <lineage>
        <taxon>Bacteria</taxon>
        <taxon>Thermotogati</taxon>
        <taxon>Thermotogota</taxon>
        <taxon>Thermotogae</taxon>
        <taxon>Thermotogales</taxon>
        <taxon>Fervidobacteriaceae</taxon>
        <taxon>Fervidobacterium</taxon>
    </lineage>
</organism>
<sequence length="221" mass="25786">MITITPETWDKNYTCPLCGSQITSKKVFTEKIVVKSYDEDLKPNYEGINPLLYSIVVCNTCYYAALEIDFEKYISPIYLDELKNVLSTVKIPEAIDFGKERDHKTALISYALAALCYRAKKQLCKVAEMYLRMGWLHRDLKDIEAENKALAKALVSFEECYMSTYIEEEKEPMILFYLAELSKRFGKKEEAIKWFSTLATKYKNSSSFYVKVGRERWKDLK</sequence>
<comment type="caution">
    <text evidence="1">The sequence shown here is derived from an EMBL/GenBank/DDBJ whole genome shotgun (WGS) entry which is preliminary data.</text>
</comment>
<evidence type="ECO:0000313" key="1">
    <source>
        <dbReference type="EMBL" id="HGU40036.1"/>
    </source>
</evidence>
<name>A0A7C4RVB9_9BACT</name>
<reference evidence="1" key="1">
    <citation type="journal article" date="2020" name="mSystems">
        <title>Genome- and Community-Level Interaction Insights into Carbon Utilization and Element Cycling Functions of Hydrothermarchaeota in Hydrothermal Sediment.</title>
        <authorList>
            <person name="Zhou Z."/>
            <person name="Liu Y."/>
            <person name="Xu W."/>
            <person name="Pan J."/>
            <person name="Luo Z.H."/>
            <person name="Li M."/>
        </authorList>
    </citation>
    <scope>NUCLEOTIDE SEQUENCE [LARGE SCALE GENOMIC DNA]</scope>
    <source>
        <strain evidence="1">SpSt-609</strain>
    </source>
</reference>
<gene>
    <name evidence="1" type="ORF">ENT77_02410</name>
</gene>
<dbReference type="Gene3D" id="1.25.40.10">
    <property type="entry name" value="Tetratricopeptide repeat domain"/>
    <property type="match status" value="1"/>
</dbReference>
<dbReference type="EMBL" id="DSZY01000012">
    <property type="protein sequence ID" value="HGU40036.1"/>
    <property type="molecule type" value="Genomic_DNA"/>
</dbReference>
<accession>A0A7C4RVB9</accession>
<dbReference type="SUPFAM" id="SSF48452">
    <property type="entry name" value="TPR-like"/>
    <property type="match status" value="1"/>
</dbReference>
<dbReference type="InterPro" id="IPR018708">
    <property type="entry name" value="DUF2225"/>
</dbReference>
<protein>
    <submittedName>
        <fullName evidence="1">DUF2225 domain-containing protein</fullName>
    </submittedName>
</protein>
<proteinExistence type="predicted"/>
<dbReference type="AlphaFoldDB" id="A0A7C4RVB9"/>
<dbReference type="InterPro" id="IPR011990">
    <property type="entry name" value="TPR-like_helical_dom_sf"/>
</dbReference>